<name>A0A328UC68_9FIRM</name>
<proteinExistence type="predicted"/>
<gene>
    <name evidence="1" type="ORF">DPQ25_06620</name>
</gene>
<protein>
    <submittedName>
        <fullName evidence="1">Uncharacterized protein</fullName>
    </submittedName>
</protein>
<dbReference type="EMBL" id="QLYR01000003">
    <property type="protein sequence ID" value="RAQ29158.1"/>
    <property type="molecule type" value="Genomic_DNA"/>
</dbReference>
<keyword evidence="2" id="KW-1185">Reference proteome</keyword>
<dbReference type="Proteomes" id="UP000249377">
    <property type="component" value="Unassembled WGS sequence"/>
</dbReference>
<dbReference type="AlphaFoldDB" id="A0A328UC68"/>
<evidence type="ECO:0000313" key="2">
    <source>
        <dbReference type="Proteomes" id="UP000249377"/>
    </source>
</evidence>
<reference evidence="1 2" key="1">
    <citation type="submission" date="2018-06" db="EMBL/GenBank/DDBJ databases">
        <title>Noncontiguous genome sequence of Ruminococcaceae bacterium ASD2818.</title>
        <authorList>
            <person name="Chaplin A.V."/>
            <person name="Sokolova S.R."/>
            <person name="Kochetkova T.O."/>
            <person name="Goltsov A.Y."/>
            <person name="Trofimov D.Y."/>
            <person name="Efimov B.A."/>
        </authorList>
    </citation>
    <scope>NUCLEOTIDE SEQUENCE [LARGE SCALE GENOMIC DNA]</scope>
    <source>
        <strain evidence="1 2">ASD2818</strain>
    </source>
</reference>
<evidence type="ECO:0000313" key="1">
    <source>
        <dbReference type="EMBL" id="RAQ29158.1"/>
    </source>
</evidence>
<organism evidence="1 2">
    <name type="scientific">Hydrogeniiclostridium mannosilyticum</name>
    <dbReference type="NCBI Taxonomy" id="2764322"/>
    <lineage>
        <taxon>Bacteria</taxon>
        <taxon>Bacillati</taxon>
        <taxon>Bacillota</taxon>
        <taxon>Clostridia</taxon>
        <taxon>Eubacteriales</taxon>
        <taxon>Acutalibacteraceae</taxon>
        <taxon>Hydrogeniiclostridium</taxon>
    </lineage>
</organism>
<sequence>MKKKSYFNEHIDVSCGYCKHGSEFDGAVVCKLGRFLSADCTCKYFDYDPLKRQPAAMPPLKSFDPNDFKL</sequence>
<accession>A0A328UC68</accession>
<dbReference type="RefSeq" id="WP_112332389.1">
    <property type="nucleotide sequence ID" value="NZ_QLYR01000003.1"/>
</dbReference>
<comment type="caution">
    <text evidence="1">The sequence shown here is derived from an EMBL/GenBank/DDBJ whole genome shotgun (WGS) entry which is preliminary data.</text>
</comment>